<feature type="transmembrane region" description="Helical" evidence="1">
    <location>
        <begin position="277"/>
        <end position="296"/>
    </location>
</feature>
<dbReference type="InterPro" id="IPR000160">
    <property type="entry name" value="GGDEF_dom"/>
</dbReference>
<feature type="transmembrane region" description="Helical" evidence="1">
    <location>
        <begin position="148"/>
        <end position="173"/>
    </location>
</feature>
<dbReference type="SMART" id="SM00267">
    <property type="entry name" value="GGDEF"/>
    <property type="match status" value="1"/>
</dbReference>
<organism evidence="3 4">
    <name type="scientific">Actinoplanes couchii</name>
    <dbReference type="NCBI Taxonomy" id="403638"/>
    <lineage>
        <taxon>Bacteria</taxon>
        <taxon>Bacillati</taxon>
        <taxon>Actinomycetota</taxon>
        <taxon>Actinomycetes</taxon>
        <taxon>Micromonosporales</taxon>
        <taxon>Micromonosporaceae</taxon>
        <taxon>Actinoplanes</taxon>
    </lineage>
</organism>
<gene>
    <name evidence="3" type="ORF">Aco03nite_051270</name>
</gene>
<dbReference type="SUPFAM" id="SSF55073">
    <property type="entry name" value="Nucleotide cyclase"/>
    <property type="match status" value="1"/>
</dbReference>
<comment type="caution">
    <text evidence="3">The sequence shown here is derived from an EMBL/GenBank/DDBJ whole genome shotgun (WGS) entry which is preliminary data.</text>
</comment>
<dbReference type="Gene3D" id="3.30.70.270">
    <property type="match status" value="1"/>
</dbReference>
<feature type="domain" description="GGDEF" evidence="2">
    <location>
        <begin position="345"/>
        <end position="471"/>
    </location>
</feature>
<feature type="transmembrane region" description="Helical" evidence="1">
    <location>
        <begin position="55"/>
        <end position="79"/>
    </location>
</feature>
<feature type="transmembrane region" description="Helical" evidence="1">
    <location>
        <begin position="121"/>
        <end position="142"/>
    </location>
</feature>
<feature type="transmembrane region" description="Helical" evidence="1">
    <location>
        <begin position="23"/>
        <end position="43"/>
    </location>
</feature>
<dbReference type="NCBIfam" id="TIGR00254">
    <property type="entry name" value="GGDEF"/>
    <property type="match status" value="1"/>
</dbReference>
<feature type="transmembrane region" description="Helical" evidence="1">
    <location>
        <begin position="185"/>
        <end position="207"/>
    </location>
</feature>
<evidence type="ECO:0000313" key="3">
    <source>
        <dbReference type="EMBL" id="GID56723.1"/>
    </source>
</evidence>
<dbReference type="InterPro" id="IPR050469">
    <property type="entry name" value="Diguanylate_Cyclase"/>
</dbReference>
<dbReference type="Proteomes" id="UP000612282">
    <property type="component" value="Unassembled WGS sequence"/>
</dbReference>
<dbReference type="InterPro" id="IPR029787">
    <property type="entry name" value="Nucleotide_cyclase"/>
</dbReference>
<dbReference type="CDD" id="cd01949">
    <property type="entry name" value="GGDEF"/>
    <property type="match status" value="1"/>
</dbReference>
<accession>A0ABQ3XE09</accession>
<protein>
    <recommendedName>
        <fullName evidence="2">GGDEF domain-containing protein</fullName>
    </recommendedName>
</protein>
<feature type="transmembrane region" description="Helical" evidence="1">
    <location>
        <begin position="91"/>
        <end position="109"/>
    </location>
</feature>
<evidence type="ECO:0000313" key="4">
    <source>
        <dbReference type="Proteomes" id="UP000612282"/>
    </source>
</evidence>
<evidence type="ECO:0000259" key="2">
    <source>
        <dbReference type="PROSITE" id="PS50887"/>
    </source>
</evidence>
<proteinExistence type="predicted"/>
<keyword evidence="1" id="KW-1133">Transmembrane helix</keyword>
<name>A0ABQ3XE09_9ACTN</name>
<dbReference type="EMBL" id="BOMG01000062">
    <property type="protein sequence ID" value="GID56723.1"/>
    <property type="molecule type" value="Genomic_DNA"/>
</dbReference>
<dbReference type="PANTHER" id="PTHR45138:SF9">
    <property type="entry name" value="DIGUANYLATE CYCLASE DGCM-RELATED"/>
    <property type="match status" value="1"/>
</dbReference>
<keyword evidence="4" id="KW-1185">Reference proteome</keyword>
<dbReference type="PROSITE" id="PS50887">
    <property type="entry name" value="GGDEF"/>
    <property type="match status" value="1"/>
</dbReference>
<keyword evidence="1" id="KW-0472">Membrane</keyword>
<dbReference type="Pfam" id="PF00990">
    <property type="entry name" value="GGDEF"/>
    <property type="match status" value="1"/>
</dbReference>
<sequence length="486" mass="50606">MAVAGFGVASQVVLVSAGFPRPLLVIAGVVAVAVAAGAVWVLARRAAGATGRERLAWTLVAVGTLLWLVGTVLSLVTAIRGDQSPPPRPEAIIGGLGATLAMFCPIVGPGPALRRRERLRMVAEGAMAATAMFVPAWTYLLAPGYRDVGGLFTTLIAVAVCVQICTTAVSLVLLSRRRADGPTAFTMLAAAFGVFGITTVVYCGFVLRGASNQMASVSALMTVGTYLLLRMGRCPMPTDVPPWSGAATGIRAGLPYLPVLGAFPVAVTSWFTGAFDGVLFTAMAVLFLLVLLRQFLALYGNSLLLAEVGAARAELQYQATHDHLTGLTNRKYLYERATGWGRAGAPIALLLLDLDGFKQINDRFGHAVGDEVLVEVAAVLTAVVPAGHTASRLGGDEFAVVLEPAPPLAEAAAVGERIVALISAAGRVGASVGLAYEPAGRATLGSMLSDADAALYRGHRQGPRRHACPLTRSAPISDRYICHGQE</sequence>
<keyword evidence="1" id="KW-0812">Transmembrane</keyword>
<dbReference type="PANTHER" id="PTHR45138">
    <property type="entry name" value="REGULATORY COMPONENTS OF SENSORY TRANSDUCTION SYSTEM"/>
    <property type="match status" value="1"/>
</dbReference>
<dbReference type="InterPro" id="IPR043128">
    <property type="entry name" value="Rev_trsase/Diguanyl_cyclase"/>
</dbReference>
<reference evidence="3 4" key="1">
    <citation type="submission" date="2021-01" db="EMBL/GenBank/DDBJ databases">
        <title>Whole genome shotgun sequence of Actinoplanes couchii NBRC 106145.</title>
        <authorList>
            <person name="Komaki H."/>
            <person name="Tamura T."/>
        </authorList>
    </citation>
    <scope>NUCLEOTIDE SEQUENCE [LARGE SCALE GENOMIC DNA]</scope>
    <source>
        <strain evidence="3 4">NBRC 106145</strain>
    </source>
</reference>
<evidence type="ECO:0000256" key="1">
    <source>
        <dbReference type="SAM" id="Phobius"/>
    </source>
</evidence>